<dbReference type="Pfam" id="PF00005">
    <property type="entry name" value="ABC_tran"/>
    <property type="match status" value="1"/>
</dbReference>
<dbReference type="PANTHER" id="PTHR45772">
    <property type="entry name" value="CONSERVED COMPONENT OF ABC TRANSPORTER FOR NATURAL AMINO ACIDS-RELATED"/>
    <property type="match status" value="1"/>
</dbReference>
<dbReference type="RefSeq" id="WP_116021035.1">
    <property type="nucleotide sequence ID" value="NZ_QTTT01000001.1"/>
</dbReference>
<dbReference type="InterPro" id="IPR003593">
    <property type="entry name" value="AAA+_ATPase"/>
</dbReference>
<dbReference type="PROSITE" id="PS50893">
    <property type="entry name" value="ABC_TRANSPORTER_2"/>
    <property type="match status" value="1"/>
</dbReference>
<sequence length="255" mass="27176">MAPLLKVSDLTVRFGGITALDHVGFTVETGRMVGLIGPNGAGKTTVFNCLTRRYDADEGTVDYVGTDLLSVPPHAIAALGIARTFQNLGLFPGMSVRDNVLVGAHSRARAGFGSAALRLPAVRREEARLRDAADEILERLGLTDVADHPAVGLPFGTLKRIELARALAAGPRLLLLDEPCNGLSHGEVGEFADLLRAIRADLEVTMIVVEHHMGFVMSTCDRVVCLEFGRKIADGTPDEVQNDPAVLRAYLGTAA</sequence>
<keyword evidence="6" id="KW-1185">Reference proteome</keyword>
<dbReference type="GO" id="GO:0005524">
    <property type="term" value="F:ATP binding"/>
    <property type="evidence" value="ECO:0007669"/>
    <property type="project" value="UniProtKB-KW"/>
</dbReference>
<dbReference type="InterPro" id="IPR003439">
    <property type="entry name" value="ABC_transporter-like_ATP-bd"/>
</dbReference>
<dbReference type="Pfam" id="PF12399">
    <property type="entry name" value="BCA_ABC_TP_C"/>
    <property type="match status" value="1"/>
</dbReference>
<name>A0A3D9SH19_9ACTN</name>
<evidence type="ECO:0000256" key="2">
    <source>
        <dbReference type="ARBA" id="ARBA00022741"/>
    </source>
</evidence>
<keyword evidence="3 5" id="KW-0067">ATP-binding</keyword>
<evidence type="ECO:0000256" key="3">
    <source>
        <dbReference type="ARBA" id="ARBA00022840"/>
    </source>
</evidence>
<evidence type="ECO:0000259" key="4">
    <source>
        <dbReference type="PROSITE" id="PS50893"/>
    </source>
</evidence>
<dbReference type="InterPro" id="IPR027417">
    <property type="entry name" value="P-loop_NTPase"/>
</dbReference>
<dbReference type="PANTHER" id="PTHR45772:SF4">
    <property type="entry name" value="ABC TRANSPORTER ATP-BINDING PROTEIN"/>
    <property type="match status" value="1"/>
</dbReference>
<dbReference type="FunFam" id="3.40.50.300:FF:000421">
    <property type="entry name" value="Branched-chain amino acid ABC transporter ATP-binding protein"/>
    <property type="match status" value="1"/>
</dbReference>
<dbReference type="CDD" id="cd03219">
    <property type="entry name" value="ABC_Mj1267_LivG_branched"/>
    <property type="match status" value="1"/>
</dbReference>
<protein>
    <submittedName>
        <fullName evidence="5">Amino acid/amide ABC transporter ATP-binding protein 1 (HAAT family)</fullName>
    </submittedName>
</protein>
<gene>
    <name evidence="5" type="ORF">DFJ69_0579</name>
</gene>
<proteinExistence type="predicted"/>
<dbReference type="Gene3D" id="3.40.50.300">
    <property type="entry name" value="P-loop containing nucleotide triphosphate hydrolases"/>
    <property type="match status" value="1"/>
</dbReference>
<dbReference type="OrthoDB" id="4350300at2"/>
<feature type="domain" description="ABC transporter" evidence="4">
    <location>
        <begin position="5"/>
        <end position="253"/>
    </location>
</feature>
<keyword evidence="1" id="KW-0813">Transport</keyword>
<dbReference type="GO" id="GO:0005886">
    <property type="term" value="C:plasma membrane"/>
    <property type="evidence" value="ECO:0007669"/>
    <property type="project" value="TreeGrafter"/>
</dbReference>
<dbReference type="SMART" id="SM00382">
    <property type="entry name" value="AAA"/>
    <property type="match status" value="1"/>
</dbReference>
<evidence type="ECO:0000313" key="6">
    <source>
        <dbReference type="Proteomes" id="UP000256661"/>
    </source>
</evidence>
<dbReference type="AlphaFoldDB" id="A0A3D9SH19"/>
<evidence type="ECO:0000256" key="1">
    <source>
        <dbReference type="ARBA" id="ARBA00022448"/>
    </source>
</evidence>
<dbReference type="InterPro" id="IPR032823">
    <property type="entry name" value="BCA_ABC_TP_C"/>
</dbReference>
<dbReference type="EMBL" id="QTTT01000001">
    <property type="protein sequence ID" value="REE95196.1"/>
    <property type="molecule type" value="Genomic_DNA"/>
</dbReference>
<dbReference type="GO" id="GO:0016887">
    <property type="term" value="F:ATP hydrolysis activity"/>
    <property type="evidence" value="ECO:0007669"/>
    <property type="project" value="InterPro"/>
</dbReference>
<organism evidence="5 6">
    <name type="scientific">Thermomonospora umbrina</name>
    <dbReference type="NCBI Taxonomy" id="111806"/>
    <lineage>
        <taxon>Bacteria</taxon>
        <taxon>Bacillati</taxon>
        <taxon>Actinomycetota</taxon>
        <taxon>Actinomycetes</taxon>
        <taxon>Streptosporangiales</taxon>
        <taxon>Thermomonosporaceae</taxon>
        <taxon>Thermomonospora</taxon>
    </lineage>
</organism>
<comment type="caution">
    <text evidence="5">The sequence shown here is derived from an EMBL/GenBank/DDBJ whole genome shotgun (WGS) entry which is preliminary data.</text>
</comment>
<dbReference type="InterPro" id="IPR051120">
    <property type="entry name" value="ABC_AA/LPS_Transport"/>
</dbReference>
<evidence type="ECO:0000313" key="5">
    <source>
        <dbReference type="EMBL" id="REE95196.1"/>
    </source>
</evidence>
<reference evidence="5 6" key="1">
    <citation type="submission" date="2018-08" db="EMBL/GenBank/DDBJ databases">
        <title>Sequencing the genomes of 1000 actinobacteria strains.</title>
        <authorList>
            <person name="Klenk H.-P."/>
        </authorList>
    </citation>
    <scope>NUCLEOTIDE SEQUENCE [LARGE SCALE GENOMIC DNA]</scope>
    <source>
        <strain evidence="5 6">DSM 43927</strain>
    </source>
</reference>
<keyword evidence="2" id="KW-0547">Nucleotide-binding</keyword>
<accession>A0A3D9SH19</accession>
<dbReference type="Proteomes" id="UP000256661">
    <property type="component" value="Unassembled WGS sequence"/>
</dbReference>
<dbReference type="SUPFAM" id="SSF52540">
    <property type="entry name" value="P-loop containing nucleoside triphosphate hydrolases"/>
    <property type="match status" value="1"/>
</dbReference>